<name>A0A3B1KIM2_ASTMX</name>
<evidence type="ECO:0000256" key="7">
    <source>
        <dbReference type="ARBA" id="ARBA00022801"/>
    </source>
</evidence>
<feature type="domain" description="Rege-1 UBA-like" evidence="12">
    <location>
        <begin position="73"/>
        <end position="106"/>
    </location>
</feature>
<reference evidence="14" key="2">
    <citation type="journal article" date="2014" name="Nat. Commun.">
        <title>The cavefish genome reveals candidate genes for eye loss.</title>
        <authorList>
            <person name="McGaugh S.E."/>
            <person name="Gross J.B."/>
            <person name="Aken B."/>
            <person name="Blin M."/>
            <person name="Borowsky R."/>
            <person name="Chalopin D."/>
            <person name="Hinaux H."/>
            <person name="Jeffery W.R."/>
            <person name="Keene A."/>
            <person name="Ma L."/>
            <person name="Minx P."/>
            <person name="Murphy D."/>
            <person name="O'Quin K.E."/>
            <person name="Retaux S."/>
            <person name="Rohner N."/>
            <person name="Searle S.M."/>
            <person name="Stahl B.A."/>
            <person name="Tabin C."/>
            <person name="Volff J.N."/>
            <person name="Yoshizawa M."/>
            <person name="Warren W.C."/>
        </authorList>
    </citation>
    <scope>NUCLEOTIDE SEQUENCE [LARGE SCALE GENOMIC DNA]</scope>
    <source>
        <strain evidence="14">female</strain>
    </source>
</reference>
<evidence type="ECO:0000256" key="9">
    <source>
        <dbReference type="ARBA" id="ARBA00022842"/>
    </source>
</evidence>
<evidence type="ECO:0000313" key="13">
    <source>
        <dbReference type="Ensembl" id="ENSAMXP00000054408.1"/>
    </source>
</evidence>
<evidence type="ECO:0000256" key="5">
    <source>
        <dbReference type="ARBA" id="ARBA00022759"/>
    </source>
</evidence>
<reference evidence="14" key="1">
    <citation type="submission" date="2013-03" db="EMBL/GenBank/DDBJ databases">
        <authorList>
            <person name="Jeffery W."/>
            <person name="Warren W."/>
            <person name="Wilson R.K."/>
        </authorList>
    </citation>
    <scope>NUCLEOTIDE SEQUENCE</scope>
    <source>
        <strain evidence="14">female</strain>
    </source>
</reference>
<dbReference type="GO" id="GO:0008270">
    <property type="term" value="F:zinc ion binding"/>
    <property type="evidence" value="ECO:0007669"/>
    <property type="project" value="UniProtKB-KW"/>
</dbReference>
<dbReference type="InterPro" id="IPR040546">
    <property type="entry name" value="Rege-1_UBA-like"/>
</dbReference>
<evidence type="ECO:0000256" key="4">
    <source>
        <dbReference type="ARBA" id="ARBA00022723"/>
    </source>
</evidence>
<keyword evidence="8" id="KW-0862">Zinc</keyword>
<dbReference type="GO" id="GO:0016787">
    <property type="term" value="F:hydrolase activity"/>
    <property type="evidence" value="ECO:0007669"/>
    <property type="project" value="UniProtKB-KW"/>
</dbReference>
<dbReference type="Bgee" id="ENSAMXG00000029641">
    <property type="expression patterns" value="Expressed in zone of skin and 13 other cell types or tissues"/>
</dbReference>
<keyword evidence="3" id="KW-0540">Nuclease</keyword>
<dbReference type="GO" id="GO:0061158">
    <property type="term" value="P:3'-UTR-mediated mRNA destabilization"/>
    <property type="evidence" value="ECO:0007669"/>
    <property type="project" value="TreeGrafter"/>
</dbReference>
<dbReference type="FunFam" id="3.40.50.11980:FF:000001">
    <property type="entry name" value="ZC3H12A isoform 1"/>
    <property type="match status" value="1"/>
</dbReference>
<dbReference type="PANTHER" id="PTHR12876">
    <property type="entry name" value="N4BP1-RELATED"/>
    <property type="match status" value="1"/>
</dbReference>
<dbReference type="Pfam" id="PF18039">
    <property type="entry name" value="UBA_6"/>
    <property type="match status" value="1"/>
</dbReference>
<keyword evidence="6" id="KW-0863">Zinc-finger</keyword>
<dbReference type="InParanoid" id="A0A3B1KIM2"/>
<organism evidence="13 14">
    <name type="scientific">Astyanax mexicanus</name>
    <name type="common">Blind cave fish</name>
    <name type="synonym">Astyanax fasciatus mexicanus</name>
    <dbReference type="NCBI Taxonomy" id="7994"/>
    <lineage>
        <taxon>Eukaryota</taxon>
        <taxon>Metazoa</taxon>
        <taxon>Chordata</taxon>
        <taxon>Craniata</taxon>
        <taxon>Vertebrata</taxon>
        <taxon>Euteleostomi</taxon>
        <taxon>Actinopterygii</taxon>
        <taxon>Neopterygii</taxon>
        <taxon>Teleostei</taxon>
        <taxon>Ostariophysi</taxon>
        <taxon>Characiformes</taxon>
        <taxon>Characoidei</taxon>
        <taxon>Acestrorhamphidae</taxon>
        <taxon>Acestrorhamphinae</taxon>
        <taxon>Astyanax</taxon>
    </lineage>
</organism>
<comment type="cofactor">
    <cofactor evidence="1">
        <name>Mg(2+)</name>
        <dbReference type="ChEBI" id="CHEBI:18420"/>
    </cofactor>
</comment>
<feature type="region of interest" description="Disordered" evidence="10">
    <location>
        <begin position="127"/>
        <end position="150"/>
    </location>
</feature>
<evidence type="ECO:0000256" key="6">
    <source>
        <dbReference type="ARBA" id="ARBA00022771"/>
    </source>
</evidence>
<evidence type="ECO:0000256" key="3">
    <source>
        <dbReference type="ARBA" id="ARBA00022722"/>
    </source>
</evidence>
<accession>A0A3B1KIM2</accession>
<comment type="similarity">
    <text evidence="2">Belongs to the ZC3H12 family.</text>
</comment>
<dbReference type="Proteomes" id="UP000018467">
    <property type="component" value="Unassembled WGS sequence"/>
</dbReference>
<dbReference type="Ensembl" id="ENSAMXT00000032756.1">
    <property type="protein sequence ID" value="ENSAMXP00000054408.1"/>
    <property type="gene ID" value="ENSAMXG00000029641.1"/>
</dbReference>
<dbReference type="Pfam" id="PF11977">
    <property type="entry name" value="RNase_Zc3h12a"/>
    <property type="match status" value="1"/>
</dbReference>
<dbReference type="GO" id="GO:0005634">
    <property type="term" value="C:nucleus"/>
    <property type="evidence" value="ECO:0007669"/>
    <property type="project" value="TreeGrafter"/>
</dbReference>
<feature type="domain" description="RNase NYN" evidence="11">
    <location>
        <begin position="151"/>
        <end position="289"/>
    </location>
</feature>
<protein>
    <submittedName>
        <fullName evidence="13">Zinc finger CCCH-type containing 12Ab</fullName>
    </submittedName>
</protein>
<dbReference type="InterPro" id="IPR021869">
    <property type="entry name" value="RNase_Zc3h12_NYN"/>
</dbReference>
<dbReference type="InterPro" id="IPR051101">
    <property type="entry name" value="ZC3H12/N4BP1_RNase_Reg"/>
</dbReference>
<reference evidence="13" key="3">
    <citation type="submission" date="2025-08" db="UniProtKB">
        <authorList>
            <consortium name="Ensembl"/>
        </authorList>
    </citation>
    <scope>IDENTIFICATION</scope>
</reference>
<evidence type="ECO:0000256" key="10">
    <source>
        <dbReference type="SAM" id="MobiDB-lite"/>
    </source>
</evidence>
<dbReference type="AlphaFoldDB" id="A0A3B1KIM2"/>
<evidence type="ECO:0000259" key="11">
    <source>
        <dbReference type="Pfam" id="PF11977"/>
    </source>
</evidence>
<proteinExistence type="inferred from homology"/>
<dbReference type="CDD" id="cd18729">
    <property type="entry name" value="PIN_Zc3h12-like"/>
    <property type="match status" value="1"/>
</dbReference>
<dbReference type="OrthoDB" id="392925at2759"/>
<feature type="compositionally biased region" description="Acidic residues" evidence="10">
    <location>
        <begin position="138"/>
        <end position="149"/>
    </location>
</feature>
<dbReference type="GeneTree" id="ENSGT00940000155107"/>
<reference evidence="13" key="4">
    <citation type="submission" date="2025-09" db="UniProtKB">
        <authorList>
            <consortium name="Ensembl"/>
        </authorList>
    </citation>
    <scope>IDENTIFICATION</scope>
</reference>
<evidence type="ECO:0000259" key="12">
    <source>
        <dbReference type="Pfam" id="PF18039"/>
    </source>
</evidence>
<keyword evidence="4" id="KW-0479">Metal-binding</keyword>
<dbReference type="GO" id="GO:0003730">
    <property type="term" value="F:mRNA 3'-UTR binding"/>
    <property type="evidence" value="ECO:0007669"/>
    <property type="project" value="Ensembl"/>
</dbReference>
<feature type="region of interest" description="Disordered" evidence="10">
    <location>
        <begin position="49"/>
        <end position="72"/>
    </location>
</feature>
<dbReference type="PANTHER" id="PTHR12876:SF10">
    <property type="entry name" value="ENDORIBONUCLEASE ZC3H12A"/>
    <property type="match status" value="1"/>
</dbReference>
<dbReference type="GO" id="GO:0004521">
    <property type="term" value="F:RNA endonuclease activity"/>
    <property type="evidence" value="ECO:0007669"/>
    <property type="project" value="TreeGrafter"/>
</dbReference>
<keyword evidence="14" id="KW-1185">Reference proteome</keyword>
<keyword evidence="9" id="KW-0460">Magnesium</keyword>
<evidence type="ECO:0000256" key="2">
    <source>
        <dbReference type="ARBA" id="ARBA00010922"/>
    </source>
</evidence>
<sequence length="289" mass="32585">MSTSIGPVPVLPSALDSYAWPDSRSASWISSISRHSPVWGAFPSLSDPSVSCSGRMEERTQEEPADQGGSEFQTQLDHFRKLGFSQSQVRAALLKLGLNTDTNRVLDREKSQSPGAPALVSRGEISRKSFSSISSPTEQEDPPAEEEDDALRPVVIDGSNVAMSHGNKEVFSCLGIQLAVRYFLERGHSDVTVFVPSWRREQPRPDVPIRDQHILRELEKRKILVFTPSRRVAGKRVVCYDDRFIVKLAYESDGIIVSNDTYRDLQGEKPEWKRFIEERLLMYSFVNDK</sequence>
<dbReference type="Gene3D" id="3.40.50.11980">
    <property type="match status" value="1"/>
</dbReference>
<evidence type="ECO:0000256" key="1">
    <source>
        <dbReference type="ARBA" id="ARBA00001946"/>
    </source>
</evidence>
<keyword evidence="5" id="KW-0255">Endonuclease</keyword>
<evidence type="ECO:0000256" key="8">
    <source>
        <dbReference type="ARBA" id="ARBA00022833"/>
    </source>
</evidence>
<evidence type="ECO:0000313" key="14">
    <source>
        <dbReference type="Proteomes" id="UP000018467"/>
    </source>
</evidence>
<dbReference type="GO" id="GO:0036464">
    <property type="term" value="C:cytoplasmic ribonucleoprotein granule"/>
    <property type="evidence" value="ECO:0007669"/>
    <property type="project" value="TreeGrafter"/>
</dbReference>
<keyword evidence="7" id="KW-0378">Hydrolase</keyword>
<dbReference type="STRING" id="7994.ENSAMXP00000054408"/>